<keyword evidence="1" id="KW-0175">Coiled coil</keyword>
<evidence type="ECO:0000256" key="2">
    <source>
        <dbReference type="SAM" id="Phobius"/>
    </source>
</evidence>
<proteinExistence type="predicted"/>
<name>A0A0G3XL99_9SPHN</name>
<accession>A0A0G3XL99</accession>
<keyword evidence="2" id="KW-1133">Transmembrane helix</keyword>
<dbReference type="AlphaFoldDB" id="A0A0G3XL99"/>
<organism evidence="3 4">
    <name type="scientific">Croceicoccus naphthovorans</name>
    <dbReference type="NCBI Taxonomy" id="1348774"/>
    <lineage>
        <taxon>Bacteria</taxon>
        <taxon>Pseudomonadati</taxon>
        <taxon>Pseudomonadota</taxon>
        <taxon>Alphaproteobacteria</taxon>
        <taxon>Sphingomonadales</taxon>
        <taxon>Erythrobacteraceae</taxon>
        <taxon>Croceicoccus</taxon>
    </lineage>
</organism>
<reference evidence="3 4" key="1">
    <citation type="submission" date="2015-06" db="EMBL/GenBank/DDBJ databases">
        <authorList>
            <person name="Zeng Y."/>
            <person name="Huang Y."/>
        </authorList>
    </citation>
    <scope>NUCLEOTIDE SEQUENCE [LARGE SCALE GENOMIC DNA]</scope>
    <source>
        <strain evidence="3 4">PQ-2</strain>
    </source>
</reference>
<dbReference type="KEGG" id="cna:AB433_00520"/>
<keyword evidence="2" id="KW-0472">Membrane</keyword>
<dbReference type="Proteomes" id="UP000035287">
    <property type="component" value="Chromosome"/>
</dbReference>
<dbReference type="STRING" id="1348774.AB433_00520"/>
<gene>
    <name evidence="3" type="ORF">AB433_00520</name>
</gene>
<keyword evidence="2" id="KW-0812">Transmembrane</keyword>
<evidence type="ECO:0000256" key="1">
    <source>
        <dbReference type="SAM" id="Coils"/>
    </source>
</evidence>
<feature type="transmembrane region" description="Helical" evidence="2">
    <location>
        <begin position="12"/>
        <end position="29"/>
    </location>
</feature>
<sequence length="137" mass="15292">MWREENPHRLRIMAVSAALTCSIFILMWGQEEVGPPPRPQIDWITTFEPGRTDEEIMASNIANQEKQDALRAERAEREAKVREVYEAIGRASGMDVEAAKAEGEAERAAQAAAEEAARQRALEEIEAGNSVARQSDR</sequence>
<feature type="coiled-coil region" evidence="1">
    <location>
        <begin position="63"/>
        <end position="118"/>
    </location>
</feature>
<keyword evidence="4" id="KW-1185">Reference proteome</keyword>
<dbReference type="PATRIC" id="fig|1348774.3.peg.117"/>
<dbReference type="EMBL" id="CP011770">
    <property type="protein sequence ID" value="AKM11396.1"/>
    <property type="molecule type" value="Genomic_DNA"/>
</dbReference>
<evidence type="ECO:0000313" key="3">
    <source>
        <dbReference type="EMBL" id="AKM11396.1"/>
    </source>
</evidence>
<protein>
    <submittedName>
        <fullName evidence="3">Uncharacterized protein</fullName>
    </submittedName>
</protein>
<evidence type="ECO:0000313" key="4">
    <source>
        <dbReference type="Proteomes" id="UP000035287"/>
    </source>
</evidence>